<keyword evidence="4" id="KW-0735">Signal-anchor</keyword>
<evidence type="ECO:0000313" key="12">
    <source>
        <dbReference type="Proteomes" id="UP001175228"/>
    </source>
</evidence>
<evidence type="ECO:0000256" key="6">
    <source>
        <dbReference type="ARBA" id="ARBA00023136"/>
    </source>
</evidence>
<dbReference type="InterPro" id="IPR013320">
    <property type="entry name" value="ConA-like_dom_sf"/>
</dbReference>
<sequence>MSTRRARTIESQASSASLLPRRSFRNVSEFGETPYTLTNSTVLSLSEKFSLAADPATWGSNLSMNYREPDDALHNPTVRGGKIVDDETISFSKRGIANVGCLMILCLGLLALLSVPFSVAVAAINRNRNSVAYPVLTYVQEQTSSLSSSNLGVNASGQVPEMGNFGLIDLDTPEDAYTFTSWRDGSEWQLVFSDEFETDGRTFYPGDDPYWEAVDLHYWGTNNMEWYDPAGISTANGSMHITLSEKATHGLDYQGGMVATWNKFCFTGEYLSASVRLPGISNVMGLWPAVWAMGNLGRAGYGATLDGMWPYTYDACDVGTAPNQTINGLPTAATTSGASNYNYELSYLPGQRLSRCTCDGESHPGPKHSDGTYVGRASPEIDVFEAQVSNDIGGVSQSGQWAPFNKGYVWDNSSDNLIIADSTISTLNSYIGGSTQQATSVVSTTNSSCYQLADGCFTTYGFEYKPGYESDNAYITWINNGKVAWTINAAGAGADTATEISARPVPEEPLIPNLGMSTNFGDVDLDHLTFPAIMSVDWIRVYQDPNNINIGCDPDNFPTAAYIDTYSEAYNNPNLTTWVDDYGQTIPKNSLVDGC</sequence>
<reference evidence="11" key="1">
    <citation type="submission" date="2023-06" db="EMBL/GenBank/DDBJ databases">
        <authorList>
            <consortium name="Lawrence Berkeley National Laboratory"/>
            <person name="Ahrendt S."/>
            <person name="Sahu N."/>
            <person name="Indic B."/>
            <person name="Wong-Bajracharya J."/>
            <person name="Merenyi Z."/>
            <person name="Ke H.-M."/>
            <person name="Monk M."/>
            <person name="Kocsube S."/>
            <person name="Drula E."/>
            <person name="Lipzen A."/>
            <person name="Balint B."/>
            <person name="Henrissat B."/>
            <person name="Andreopoulos B."/>
            <person name="Martin F.M."/>
            <person name="Harder C.B."/>
            <person name="Rigling D."/>
            <person name="Ford K.L."/>
            <person name="Foster G.D."/>
            <person name="Pangilinan J."/>
            <person name="Papanicolaou A."/>
            <person name="Barry K."/>
            <person name="LaButti K."/>
            <person name="Viragh M."/>
            <person name="Koriabine M."/>
            <person name="Yan M."/>
            <person name="Riley R."/>
            <person name="Champramary S."/>
            <person name="Plett K.L."/>
            <person name="Tsai I.J."/>
            <person name="Slot J."/>
            <person name="Sipos G."/>
            <person name="Plett J."/>
            <person name="Nagy L.G."/>
            <person name="Grigoriev I.V."/>
        </authorList>
    </citation>
    <scope>NUCLEOTIDE SEQUENCE</scope>
    <source>
        <strain evidence="11">HWK02</strain>
    </source>
</reference>
<keyword evidence="6 9" id="KW-0472">Membrane</keyword>
<evidence type="ECO:0000256" key="1">
    <source>
        <dbReference type="ARBA" id="ARBA00004606"/>
    </source>
</evidence>
<dbReference type="SUPFAM" id="SSF49899">
    <property type="entry name" value="Concanavalin A-like lectins/glucanases"/>
    <property type="match status" value="1"/>
</dbReference>
<dbReference type="GO" id="GO:0006078">
    <property type="term" value="P:(1-&gt;6)-beta-D-glucan biosynthetic process"/>
    <property type="evidence" value="ECO:0007669"/>
    <property type="project" value="TreeGrafter"/>
</dbReference>
<dbReference type="GO" id="GO:0005789">
    <property type="term" value="C:endoplasmic reticulum membrane"/>
    <property type="evidence" value="ECO:0007669"/>
    <property type="project" value="TreeGrafter"/>
</dbReference>
<evidence type="ECO:0000256" key="9">
    <source>
        <dbReference type="SAM" id="Phobius"/>
    </source>
</evidence>
<keyword evidence="3 9" id="KW-0812">Transmembrane</keyword>
<dbReference type="Gene3D" id="2.60.120.200">
    <property type="match status" value="2"/>
</dbReference>
<name>A0AA39TV96_9AGAR</name>
<feature type="transmembrane region" description="Helical" evidence="9">
    <location>
        <begin position="99"/>
        <end position="124"/>
    </location>
</feature>
<comment type="similarity">
    <text evidence="2">Belongs to the SKN1/KRE6 family.</text>
</comment>
<dbReference type="Proteomes" id="UP001175228">
    <property type="component" value="Unassembled WGS sequence"/>
</dbReference>
<keyword evidence="8" id="KW-0961">Cell wall biogenesis/degradation</keyword>
<dbReference type="EMBL" id="JAUEPU010000006">
    <property type="protein sequence ID" value="KAK0501521.1"/>
    <property type="molecule type" value="Genomic_DNA"/>
</dbReference>
<dbReference type="GO" id="GO:0031505">
    <property type="term" value="P:fungal-type cell wall organization"/>
    <property type="evidence" value="ECO:0007669"/>
    <property type="project" value="TreeGrafter"/>
</dbReference>
<keyword evidence="12" id="KW-1185">Reference proteome</keyword>
<feature type="domain" description="GH16" evidence="10">
    <location>
        <begin position="197"/>
        <end position="547"/>
    </location>
</feature>
<protein>
    <submittedName>
        <fullName evidence="11">Glycoside hydrolase family 16 protein</fullName>
    </submittedName>
</protein>
<keyword evidence="11" id="KW-0378">Hydrolase</keyword>
<dbReference type="Pfam" id="PF03935">
    <property type="entry name" value="SKN1_KRE6_Sbg1"/>
    <property type="match status" value="1"/>
</dbReference>
<evidence type="ECO:0000256" key="7">
    <source>
        <dbReference type="ARBA" id="ARBA00023180"/>
    </source>
</evidence>
<dbReference type="PANTHER" id="PTHR31361">
    <property type="entry name" value="BETA-GLUCAN SYNTHESIS-ASSOCIATED PROTEIN KRE6-RELATED"/>
    <property type="match status" value="1"/>
</dbReference>
<evidence type="ECO:0000256" key="3">
    <source>
        <dbReference type="ARBA" id="ARBA00022692"/>
    </source>
</evidence>
<evidence type="ECO:0000256" key="5">
    <source>
        <dbReference type="ARBA" id="ARBA00022989"/>
    </source>
</evidence>
<dbReference type="GO" id="GO:0005886">
    <property type="term" value="C:plasma membrane"/>
    <property type="evidence" value="ECO:0007669"/>
    <property type="project" value="TreeGrafter"/>
</dbReference>
<evidence type="ECO:0000259" key="10">
    <source>
        <dbReference type="PROSITE" id="PS51762"/>
    </source>
</evidence>
<proteinExistence type="inferred from homology"/>
<accession>A0AA39TV96</accession>
<dbReference type="InterPro" id="IPR005629">
    <property type="entry name" value="Skn1/Kre6/Sbg1"/>
</dbReference>
<dbReference type="FunFam" id="2.60.120.200:FF:000259">
    <property type="entry name" value="Chromosome 9, whole genome shotgun sequence"/>
    <property type="match status" value="1"/>
</dbReference>
<organism evidence="11 12">
    <name type="scientific">Armillaria luteobubalina</name>
    <dbReference type="NCBI Taxonomy" id="153913"/>
    <lineage>
        <taxon>Eukaryota</taxon>
        <taxon>Fungi</taxon>
        <taxon>Dikarya</taxon>
        <taxon>Basidiomycota</taxon>
        <taxon>Agaricomycotina</taxon>
        <taxon>Agaricomycetes</taxon>
        <taxon>Agaricomycetidae</taxon>
        <taxon>Agaricales</taxon>
        <taxon>Marasmiineae</taxon>
        <taxon>Physalacriaceae</taxon>
        <taxon>Armillaria</taxon>
    </lineage>
</organism>
<dbReference type="PANTHER" id="PTHR31361:SF1">
    <property type="entry name" value="BETA-GLUCAN SYNTHESIS-ASSOCIATED PROTEIN KRE6-RELATED"/>
    <property type="match status" value="1"/>
</dbReference>
<keyword evidence="5 9" id="KW-1133">Transmembrane helix</keyword>
<dbReference type="AlphaFoldDB" id="A0AA39TV96"/>
<keyword evidence="7" id="KW-0325">Glycoprotein</keyword>
<gene>
    <name evidence="11" type="ORF">EDD18DRAFT_1347606</name>
</gene>
<evidence type="ECO:0000313" key="11">
    <source>
        <dbReference type="EMBL" id="KAK0501521.1"/>
    </source>
</evidence>
<dbReference type="PROSITE" id="PS51762">
    <property type="entry name" value="GH16_2"/>
    <property type="match status" value="1"/>
</dbReference>
<comment type="caution">
    <text evidence="11">The sequence shown here is derived from an EMBL/GenBank/DDBJ whole genome shotgun (WGS) entry which is preliminary data.</text>
</comment>
<evidence type="ECO:0000256" key="8">
    <source>
        <dbReference type="ARBA" id="ARBA00023316"/>
    </source>
</evidence>
<dbReference type="GO" id="GO:0015926">
    <property type="term" value="F:glucosidase activity"/>
    <property type="evidence" value="ECO:0007669"/>
    <property type="project" value="TreeGrafter"/>
</dbReference>
<comment type="subcellular location">
    <subcellularLocation>
        <location evidence="1">Membrane</location>
        <topology evidence="1">Single-pass type II membrane protein</topology>
    </subcellularLocation>
</comment>
<evidence type="ECO:0000256" key="2">
    <source>
        <dbReference type="ARBA" id="ARBA00010962"/>
    </source>
</evidence>
<evidence type="ECO:0000256" key="4">
    <source>
        <dbReference type="ARBA" id="ARBA00022968"/>
    </source>
</evidence>
<dbReference type="InterPro" id="IPR000757">
    <property type="entry name" value="Beta-glucanase-like"/>
</dbReference>